<proteinExistence type="predicted"/>
<organism evidence="1 2">
    <name type="scientific">Actinokineospora auranticolor</name>
    <dbReference type="NCBI Taxonomy" id="155976"/>
    <lineage>
        <taxon>Bacteria</taxon>
        <taxon>Bacillati</taxon>
        <taxon>Actinomycetota</taxon>
        <taxon>Actinomycetes</taxon>
        <taxon>Pseudonocardiales</taxon>
        <taxon>Pseudonocardiaceae</taxon>
        <taxon>Actinokineospora</taxon>
    </lineage>
</organism>
<dbReference type="OrthoDB" id="4233723at2"/>
<reference evidence="1 2" key="1">
    <citation type="submission" date="2018-02" db="EMBL/GenBank/DDBJ databases">
        <title>Genomic Encyclopedia of Archaeal and Bacterial Type Strains, Phase II (KMG-II): from individual species to whole genera.</title>
        <authorList>
            <person name="Goeker M."/>
        </authorList>
    </citation>
    <scope>NUCLEOTIDE SEQUENCE [LARGE SCALE GENOMIC DNA]</scope>
    <source>
        <strain evidence="1 2">YU 961-1</strain>
    </source>
</reference>
<keyword evidence="2" id="KW-1185">Reference proteome</keyword>
<name>A0A2S6GEU6_9PSEU</name>
<sequence length="163" mass="18579">MPVVRYNALAREALGDHIEVPLSPALRRRLREGVVHLGDTTVLTRHHGTAAPDPDDLTGWECSANSFHLEDHVPVEVRRTEHYEPRISEADQLTLLRQGLTFAIELTRLIHARPDPPPTRCVVSTNHTCGTFRLHRLRPHNPWLADDLDTYVEERLVVVDEAR</sequence>
<evidence type="ECO:0000313" key="2">
    <source>
        <dbReference type="Proteomes" id="UP000239203"/>
    </source>
</evidence>
<comment type="caution">
    <text evidence="1">The sequence shown here is derived from an EMBL/GenBank/DDBJ whole genome shotgun (WGS) entry which is preliminary data.</text>
</comment>
<gene>
    <name evidence="1" type="ORF">CLV40_1245</name>
</gene>
<dbReference type="EMBL" id="PTIX01000024">
    <property type="protein sequence ID" value="PPK63765.1"/>
    <property type="molecule type" value="Genomic_DNA"/>
</dbReference>
<dbReference type="AlphaFoldDB" id="A0A2S6GEU6"/>
<evidence type="ECO:0000313" key="1">
    <source>
        <dbReference type="EMBL" id="PPK63765.1"/>
    </source>
</evidence>
<protein>
    <submittedName>
        <fullName evidence="1">Uncharacterized protein</fullName>
    </submittedName>
</protein>
<dbReference type="RefSeq" id="WP_104482390.1">
    <property type="nucleotide sequence ID" value="NZ_CP154825.1"/>
</dbReference>
<dbReference type="Proteomes" id="UP000239203">
    <property type="component" value="Unassembled WGS sequence"/>
</dbReference>
<accession>A0A2S6GEU6</accession>